<dbReference type="EMBL" id="RJQC01000001">
    <property type="protein sequence ID" value="RNM31400.1"/>
    <property type="molecule type" value="Genomic_DNA"/>
</dbReference>
<sequence>MILQDYQKEHLSIEIRQKIHELETLEFIDNKLNIILIGNPGRQNGTEHRMGNRSMSAGQESIVCEHTDPFDRTERSNESKSNNDVQKKI</sequence>
<evidence type="ECO:0000313" key="3">
    <source>
        <dbReference type="Proteomes" id="UP000276568"/>
    </source>
</evidence>
<comment type="caution">
    <text evidence="2">The sequence shown here is derived from an EMBL/GenBank/DDBJ whole genome shotgun (WGS) entry which is preliminary data.</text>
</comment>
<feature type="compositionally biased region" description="Polar residues" evidence="1">
    <location>
        <begin position="79"/>
        <end position="89"/>
    </location>
</feature>
<accession>A0A3N0I4F8</accession>
<feature type="region of interest" description="Disordered" evidence="1">
    <location>
        <begin position="67"/>
        <end position="89"/>
    </location>
</feature>
<reference evidence="2 3" key="1">
    <citation type="submission" date="2018-11" db="EMBL/GenBank/DDBJ databases">
        <title>Clostridium sp. nov., a member of the family Erysipelotrichaceae isolated from pig faeces.</title>
        <authorList>
            <person name="Chang Y.-H."/>
        </authorList>
    </citation>
    <scope>NUCLEOTIDE SEQUENCE [LARGE SCALE GENOMIC DNA]</scope>
    <source>
        <strain evidence="2 3">YH-panp20</strain>
    </source>
</reference>
<name>A0A3N0I4F8_9FIRM</name>
<dbReference type="Proteomes" id="UP000276568">
    <property type="component" value="Unassembled WGS sequence"/>
</dbReference>
<gene>
    <name evidence="2" type="ORF">EDX97_02245</name>
</gene>
<protein>
    <submittedName>
        <fullName evidence="2">Uncharacterized protein</fullName>
    </submittedName>
</protein>
<keyword evidence="3" id="KW-1185">Reference proteome</keyword>
<proteinExistence type="predicted"/>
<feature type="compositionally biased region" description="Basic and acidic residues" evidence="1">
    <location>
        <begin position="67"/>
        <end position="78"/>
    </location>
</feature>
<evidence type="ECO:0000256" key="1">
    <source>
        <dbReference type="SAM" id="MobiDB-lite"/>
    </source>
</evidence>
<dbReference type="AlphaFoldDB" id="A0A3N0I4F8"/>
<evidence type="ECO:0000313" key="2">
    <source>
        <dbReference type="EMBL" id="RNM31400.1"/>
    </source>
</evidence>
<organism evidence="2 3">
    <name type="scientific">Absicoccus porci</name>
    <dbReference type="NCBI Taxonomy" id="2486576"/>
    <lineage>
        <taxon>Bacteria</taxon>
        <taxon>Bacillati</taxon>
        <taxon>Bacillota</taxon>
        <taxon>Erysipelotrichia</taxon>
        <taxon>Erysipelotrichales</taxon>
        <taxon>Erysipelotrichaceae</taxon>
        <taxon>Absicoccus</taxon>
    </lineage>
</organism>